<protein>
    <submittedName>
        <fullName evidence="2">DUF6093 family protein</fullName>
    </submittedName>
</protein>
<dbReference type="Proteomes" id="UP001596305">
    <property type="component" value="Unassembled WGS sequence"/>
</dbReference>
<evidence type="ECO:0000313" key="3">
    <source>
        <dbReference type="Proteomes" id="UP001596305"/>
    </source>
</evidence>
<reference evidence="3" key="1">
    <citation type="journal article" date="2019" name="Int. J. Syst. Evol. Microbiol.">
        <title>The Global Catalogue of Microorganisms (GCM) 10K type strain sequencing project: providing services to taxonomists for standard genome sequencing and annotation.</title>
        <authorList>
            <consortium name="The Broad Institute Genomics Platform"/>
            <consortium name="The Broad Institute Genome Sequencing Center for Infectious Disease"/>
            <person name="Wu L."/>
            <person name="Ma J."/>
        </authorList>
    </citation>
    <scope>NUCLEOTIDE SEQUENCE [LARGE SCALE GENOMIC DNA]</scope>
    <source>
        <strain evidence="3">CCUG 47105</strain>
    </source>
</reference>
<keyword evidence="3" id="KW-1185">Reference proteome</keyword>
<comment type="caution">
    <text evidence="2">The sequence shown here is derived from an EMBL/GenBank/DDBJ whole genome shotgun (WGS) entry which is preliminary data.</text>
</comment>
<name>A0ABW1XC81_9CELL</name>
<evidence type="ECO:0000313" key="2">
    <source>
        <dbReference type="EMBL" id="MFC6424665.1"/>
    </source>
</evidence>
<dbReference type="InterPro" id="IPR046075">
    <property type="entry name" value="DUF6093"/>
</dbReference>
<sequence length="146" mass="15689">MTTPAEFLALVAEGRADAESLMLDTCTVERLGAPVLDRVTGKTTVPRLTVYPDPSWPDEHPWKTGRCKAQGSNAQEASPVAAGHTFDEQRYRLDIPAAAPLLRKGDVVTITSAASNPNLDGKTYKVTGPFAKSHSTAQRVAVIEED</sequence>
<dbReference type="Pfam" id="PF19586">
    <property type="entry name" value="DUF6093"/>
    <property type="match status" value="1"/>
</dbReference>
<evidence type="ECO:0000256" key="1">
    <source>
        <dbReference type="SAM" id="MobiDB-lite"/>
    </source>
</evidence>
<proteinExistence type="predicted"/>
<gene>
    <name evidence="2" type="ORF">ACFP71_07505</name>
</gene>
<dbReference type="RefSeq" id="WP_204809344.1">
    <property type="nucleotide sequence ID" value="NZ_BAAAIY010000003.1"/>
</dbReference>
<feature type="region of interest" description="Disordered" evidence="1">
    <location>
        <begin position="49"/>
        <end position="82"/>
    </location>
</feature>
<accession>A0ABW1XC81</accession>
<organism evidence="2 3">
    <name type="scientific">Oerskovia paurometabola</name>
    <dbReference type="NCBI Taxonomy" id="162170"/>
    <lineage>
        <taxon>Bacteria</taxon>
        <taxon>Bacillati</taxon>
        <taxon>Actinomycetota</taxon>
        <taxon>Actinomycetes</taxon>
        <taxon>Micrococcales</taxon>
        <taxon>Cellulomonadaceae</taxon>
        <taxon>Oerskovia</taxon>
    </lineage>
</organism>
<dbReference type="EMBL" id="JBHSTM010000004">
    <property type="protein sequence ID" value="MFC6424665.1"/>
    <property type="molecule type" value="Genomic_DNA"/>
</dbReference>